<sequence>MMMQDDRGKLLHRLGTVRVLPGDFKDGAASRGDLDALKAAGQSGQFIRERQG</sequence>
<dbReference type="AlphaFoldDB" id="A0A645FTK8"/>
<name>A0A645FTK8_9ZZZZ</name>
<protein>
    <submittedName>
        <fullName evidence="1">Uncharacterized protein</fullName>
    </submittedName>
</protein>
<organism evidence="1">
    <name type="scientific">bioreactor metagenome</name>
    <dbReference type="NCBI Taxonomy" id="1076179"/>
    <lineage>
        <taxon>unclassified sequences</taxon>
        <taxon>metagenomes</taxon>
        <taxon>ecological metagenomes</taxon>
    </lineage>
</organism>
<dbReference type="EMBL" id="VSSQ01063794">
    <property type="protein sequence ID" value="MPN16799.1"/>
    <property type="molecule type" value="Genomic_DNA"/>
</dbReference>
<comment type="caution">
    <text evidence="1">The sequence shown here is derived from an EMBL/GenBank/DDBJ whole genome shotgun (WGS) entry which is preliminary data.</text>
</comment>
<accession>A0A645FTK8</accession>
<gene>
    <name evidence="1" type="ORF">SDC9_164146</name>
</gene>
<evidence type="ECO:0000313" key="1">
    <source>
        <dbReference type="EMBL" id="MPN16799.1"/>
    </source>
</evidence>
<proteinExistence type="predicted"/>
<reference evidence="1" key="1">
    <citation type="submission" date="2019-08" db="EMBL/GenBank/DDBJ databases">
        <authorList>
            <person name="Kucharzyk K."/>
            <person name="Murdoch R.W."/>
            <person name="Higgins S."/>
            <person name="Loffler F."/>
        </authorList>
    </citation>
    <scope>NUCLEOTIDE SEQUENCE</scope>
</reference>